<evidence type="ECO:0000313" key="3">
    <source>
        <dbReference type="Proteomes" id="UP000006695"/>
    </source>
</evidence>
<dbReference type="KEGG" id="gur:Gura_2672"/>
<dbReference type="InterPro" id="IPR007461">
    <property type="entry name" value="Ysc84_actin-binding"/>
</dbReference>
<evidence type="ECO:0000313" key="2">
    <source>
        <dbReference type="EMBL" id="ABQ26846.1"/>
    </source>
</evidence>
<dbReference type="AlphaFoldDB" id="A5G4X8"/>
<dbReference type="Proteomes" id="UP000006695">
    <property type="component" value="Chromosome"/>
</dbReference>
<feature type="domain" description="Ysc84 actin-binding" evidence="1">
    <location>
        <begin position="96"/>
        <end position="178"/>
    </location>
</feature>
<keyword evidence="3" id="KW-1185">Reference proteome</keyword>
<evidence type="ECO:0000259" key="1">
    <source>
        <dbReference type="Pfam" id="PF04366"/>
    </source>
</evidence>
<reference evidence="2 3" key="1">
    <citation type="submission" date="2007-05" db="EMBL/GenBank/DDBJ databases">
        <title>Complete sequence of Geobacter uraniireducens Rf4.</title>
        <authorList>
            <consortium name="US DOE Joint Genome Institute"/>
            <person name="Copeland A."/>
            <person name="Lucas S."/>
            <person name="Lapidus A."/>
            <person name="Barry K."/>
            <person name="Detter J.C."/>
            <person name="Glavina del Rio T."/>
            <person name="Hammon N."/>
            <person name="Israni S."/>
            <person name="Dalin E."/>
            <person name="Tice H."/>
            <person name="Pitluck S."/>
            <person name="Chertkov O."/>
            <person name="Brettin T."/>
            <person name="Bruce D."/>
            <person name="Han C."/>
            <person name="Schmutz J."/>
            <person name="Larimer F."/>
            <person name="Land M."/>
            <person name="Hauser L."/>
            <person name="Kyrpides N."/>
            <person name="Mikhailova N."/>
            <person name="Shelobolina E."/>
            <person name="Aklujkar M."/>
            <person name="Lovley D."/>
            <person name="Richardson P."/>
        </authorList>
    </citation>
    <scope>NUCLEOTIDE SEQUENCE [LARGE SCALE GENOMIC DNA]</scope>
    <source>
        <strain evidence="2 3">Rf4</strain>
    </source>
</reference>
<dbReference type="CDD" id="cd11524">
    <property type="entry name" value="SYLF"/>
    <property type="match status" value="1"/>
</dbReference>
<sequence length="183" mass="19751">MRKQVRLIVFTLMLIIAVPPLMAYAASKAEIDRDVDSALVKLYDSTPLAKLLAEKARGILVFPSMVKGGFIFGAQFGDGALRVHGKTTGYYRSVAASYGLQAGIQSFGYALFFMNDAALAYLDKSKGWEIGVGPSIVVVDKGIAKTLTTTTAKDDIYAFIFDQKGLMAGLSLQGTKVTRIKPK</sequence>
<organism evidence="2 3">
    <name type="scientific">Geotalea uraniireducens (strain Rf4)</name>
    <name type="common">Geobacter uraniireducens</name>
    <dbReference type="NCBI Taxonomy" id="351605"/>
    <lineage>
        <taxon>Bacteria</taxon>
        <taxon>Pseudomonadati</taxon>
        <taxon>Thermodesulfobacteriota</taxon>
        <taxon>Desulfuromonadia</taxon>
        <taxon>Geobacterales</taxon>
        <taxon>Geobacteraceae</taxon>
        <taxon>Geotalea</taxon>
    </lineage>
</organism>
<dbReference type="OrthoDB" id="198978at2"/>
<dbReference type="Pfam" id="PF04366">
    <property type="entry name" value="Ysc84"/>
    <property type="match status" value="1"/>
</dbReference>
<protein>
    <recommendedName>
        <fullName evidence="1">Ysc84 actin-binding domain-containing protein</fullName>
    </recommendedName>
</protein>
<dbReference type="RefSeq" id="WP_011939523.1">
    <property type="nucleotide sequence ID" value="NC_009483.1"/>
</dbReference>
<dbReference type="HOGENOM" id="CLU_100983_0_0_7"/>
<name>A5G4X8_GEOUR</name>
<accession>A5G4X8</accession>
<dbReference type="EMBL" id="CP000698">
    <property type="protein sequence ID" value="ABQ26846.1"/>
    <property type="molecule type" value="Genomic_DNA"/>
</dbReference>
<proteinExistence type="predicted"/>
<gene>
    <name evidence="2" type="ordered locus">Gura_2672</name>
</gene>
<dbReference type="STRING" id="351605.Gura_2672"/>